<dbReference type="CDD" id="cd11377">
    <property type="entry name" value="Pro-peptidase_S53"/>
    <property type="match status" value="1"/>
</dbReference>
<dbReference type="AlphaFoldDB" id="A0A0C9WJE7"/>
<keyword evidence="7" id="KW-0865">Zymogen</keyword>
<reference evidence="12" key="2">
    <citation type="submission" date="2015-01" db="EMBL/GenBank/DDBJ databases">
        <title>Evolutionary Origins and Diversification of the Mycorrhizal Mutualists.</title>
        <authorList>
            <consortium name="DOE Joint Genome Institute"/>
            <consortium name="Mycorrhizal Genomics Consortium"/>
            <person name="Kohler A."/>
            <person name="Kuo A."/>
            <person name="Nagy L.G."/>
            <person name="Floudas D."/>
            <person name="Copeland A."/>
            <person name="Barry K.W."/>
            <person name="Cichocki N."/>
            <person name="Veneault-Fourrey C."/>
            <person name="LaButti K."/>
            <person name="Lindquist E.A."/>
            <person name="Lipzen A."/>
            <person name="Lundell T."/>
            <person name="Morin E."/>
            <person name="Murat C."/>
            <person name="Riley R."/>
            <person name="Ohm R."/>
            <person name="Sun H."/>
            <person name="Tunlid A."/>
            <person name="Henrissat B."/>
            <person name="Grigoriev I.V."/>
            <person name="Hibbett D.S."/>
            <person name="Martin F."/>
        </authorList>
    </citation>
    <scope>NUCLEOTIDE SEQUENCE [LARGE SCALE GENOMIC DNA]</scope>
    <source>
        <strain evidence="12">LaAM-08-1</strain>
    </source>
</reference>
<keyword evidence="6 8" id="KW-0106">Calcium</keyword>
<dbReference type="InterPro" id="IPR036852">
    <property type="entry name" value="Peptidase_S8/S53_dom_sf"/>
</dbReference>
<evidence type="ECO:0000256" key="5">
    <source>
        <dbReference type="ARBA" id="ARBA00022825"/>
    </source>
</evidence>
<keyword evidence="2 8" id="KW-0645">Protease</keyword>
<evidence type="ECO:0000256" key="4">
    <source>
        <dbReference type="ARBA" id="ARBA00022801"/>
    </source>
</evidence>
<keyword evidence="3 8" id="KW-0479">Metal-binding</keyword>
<feature type="binding site" evidence="8">
    <location>
        <position position="497"/>
    </location>
    <ligand>
        <name>Ca(2+)</name>
        <dbReference type="ChEBI" id="CHEBI:29108"/>
    </ligand>
</feature>
<dbReference type="Proteomes" id="UP000054477">
    <property type="component" value="Unassembled WGS sequence"/>
</dbReference>
<dbReference type="GO" id="GO:0046872">
    <property type="term" value="F:metal ion binding"/>
    <property type="evidence" value="ECO:0007669"/>
    <property type="project" value="UniProtKB-UniRule"/>
</dbReference>
<feature type="domain" description="Peptidase S53" evidence="10">
    <location>
        <begin position="187"/>
        <end position="543"/>
    </location>
</feature>
<dbReference type="PANTHER" id="PTHR14218">
    <property type="entry name" value="PROTEASE S8 TRIPEPTIDYL PEPTIDASE I CLN2"/>
    <property type="match status" value="1"/>
</dbReference>
<evidence type="ECO:0000256" key="2">
    <source>
        <dbReference type="ARBA" id="ARBA00022670"/>
    </source>
</evidence>
<dbReference type="InterPro" id="IPR030400">
    <property type="entry name" value="Sedolisin_dom"/>
</dbReference>
<dbReference type="SUPFAM" id="SSF52743">
    <property type="entry name" value="Subtilisin-like"/>
    <property type="match status" value="1"/>
</dbReference>
<gene>
    <name evidence="11" type="ORF">K443DRAFT_12001</name>
</gene>
<reference evidence="11 12" key="1">
    <citation type="submission" date="2014-04" db="EMBL/GenBank/DDBJ databases">
        <authorList>
            <consortium name="DOE Joint Genome Institute"/>
            <person name="Kuo A."/>
            <person name="Kohler A."/>
            <person name="Nagy L.G."/>
            <person name="Floudas D."/>
            <person name="Copeland A."/>
            <person name="Barry K.W."/>
            <person name="Cichocki N."/>
            <person name="Veneault-Fourrey C."/>
            <person name="LaButti K."/>
            <person name="Lindquist E.A."/>
            <person name="Lipzen A."/>
            <person name="Lundell T."/>
            <person name="Morin E."/>
            <person name="Murat C."/>
            <person name="Sun H."/>
            <person name="Tunlid A."/>
            <person name="Henrissat B."/>
            <person name="Grigoriev I.V."/>
            <person name="Hibbett D.S."/>
            <person name="Martin F."/>
            <person name="Nordberg H.P."/>
            <person name="Cantor M.N."/>
            <person name="Hua S.X."/>
        </authorList>
    </citation>
    <scope>NUCLEOTIDE SEQUENCE [LARGE SCALE GENOMIC DNA]</scope>
    <source>
        <strain evidence="11 12">LaAM-08-1</strain>
    </source>
</reference>
<sequence>MSSIPQGFRRLQGSERRPSPSAKALGIANPNESFAVTIVLRRRLDGAPLPDHDFFLKTPPSQRQRMSSSEFAVLYGASSQDIDKVTKFVTAHHLTVVDTHAARRTLIVSGTVQQMESFFATRLGRFEHQIVRGATDQPTKETYRGLDGFIHIPEDLEGIIVGVFGVDNRTVTKRNRSDDDDPPNTTTLTVPQVTSLYDFPDQSASGQTIAIFSTSGYKTGDITTYFNGLNITVPTVQDVDIDGATNTVTSKTTPETTMDVCVSASAAPGASVAVYFTPGGEKGWVDLIGGVVHPNSKDPVCSVLSSSYYMYKGDDGDNASTDIMDSISSAFQDAALQGVTVCVASGDHGSYSKIIDGNAHVQYPASDSWVLTVGGTTIGNVNGSSYDEYVWNDDKGATGGGVSAYFPLPSYQCFATVPVSKNDQSRGRGVPDVAANSSPNSGYAIPFDGASTVGAGTSAAAPLWAGLIARINAAMGENIGYVNPALYALGSSVFNDINGSEGPTNNEVQGCGAPGYSAKSGWDACTGWGSPKGSALLDGLTQIFAKRCTIVPQIQIIQSNVTTFSVQVDGFRPADFGIHPGRHITSSVRPLIVLSDPSTGSISCVLEELDVQDTTLPPTPQRFTWVYSLTYTSTIMNSQVDPIMIQITAIVKSLEKEFVSSQGRVLFMCGPI</sequence>
<dbReference type="InterPro" id="IPR015366">
    <property type="entry name" value="S53_propep"/>
</dbReference>
<feature type="active site" description="Charge relay system" evidence="8">
    <location>
        <position position="259"/>
    </location>
</feature>
<organism evidence="11 12">
    <name type="scientific">Laccaria amethystina LaAM-08-1</name>
    <dbReference type="NCBI Taxonomy" id="1095629"/>
    <lineage>
        <taxon>Eukaryota</taxon>
        <taxon>Fungi</taxon>
        <taxon>Dikarya</taxon>
        <taxon>Basidiomycota</taxon>
        <taxon>Agaricomycotina</taxon>
        <taxon>Agaricomycetes</taxon>
        <taxon>Agaricomycetidae</taxon>
        <taxon>Agaricales</taxon>
        <taxon>Agaricineae</taxon>
        <taxon>Hydnangiaceae</taxon>
        <taxon>Laccaria</taxon>
    </lineage>
</organism>
<comment type="cofactor">
    <cofactor evidence="8">
        <name>Ca(2+)</name>
        <dbReference type="ChEBI" id="CHEBI:29108"/>
    </cofactor>
    <text evidence="8">Binds 1 Ca(2+) ion per subunit.</text>
</comment>
<evidence type="ECO:0000256" key="1">
    <source>
        <dbReference type="ARBA" id="ARBA00004239"/>
    </source>
</evidence>
<dbReference type="PROSITE" id="PS00138">
    <property type="entry name" value="SUBTILASE_SER"/>
    <property type="match status" value="1"/>
</dbReference>
<dbReference type="Pfam" id="PF09286">
    <property type="entry name" value="Pro-kuma_activ"/>
    <property type="match status" value="1"/>
</dbReference>
<evidence type="ECO:0000256" key="3">
    <source>
        <dbReference type="ARBA" id="ARBA00022723"/>
    </source>
</evidence>
<comment type="subcellular location">
    <subcellularLocation>
        <location evidence="1">Secreted</location>
        <location evidence="1">Extracellular space</location>
    </subcellularLocation>
</comment>
<dbReference type="InterPro" id="IPR050819">
    <property type="entry name" value="Tripeptidyl-peptidase_I"/>
</dbReference>
<feature type="binding site" evidence="8">
    <location>
        <position position="521"/>
    </location>
    <ligand>
        <name>Ca(2+)</name>
        <dbReference type="ChEBI" id="CHEBI:29108"/>
    </ligand>
</feature>
<evidence type="ECO:0000259" key="10">
    <source>
        <dbReference type="PROSITE" id="PS51695"/>
    </source>
</evidence>
<keyword evidence="5 8" id="KW-0720">Serine protease</keyword>
<dbReference type="EMBL" id="KN838787">
    <property type="protein sequence ID" value="KIJ94564.1"/>
    <property type="molecule type" value="Genomic_DNA"/>
</dbReference>
<protein>
    <submittedName>
        <fullName evidence="11">Unplaced genomic scaffold K443scaffold_252, whole genome shotgun sequence</fullName>
    </submittedName>
</protein>
<evidence type="ECO:0000256" key="9">
    <source>
        <dbReference type="SAM" id="MobiDB-lite"/>
    </source>
</evidence>
<dbReference type="GO" id="GO:0008240">
    <property type="term" value="F:tripeptidyl-peptidase activity"/>
    <property type="evidence" value="ECO:0007669"/>
    <property type="project" value="UniProtKB-EC"/>
</dbReference>
<dbReference type="HOGENOM" id="CLU_012501_0_1_1"/>
<feature type="active site" description="Charge relay system" evidence="8">
    <location>
        <position position="458"/>
    </location>
</feature>
<dbReference type="OrthoDB" id="3144881at2759"/>
<dbReference type="GO" id="GO:0005576">
    <property type="term" value="C:extracellular region"/>
    <property type="evidence" value="ECO:0007669"/>
    <property type="project" value="UniProtKB-SubCell"/>
</dbReference>
<name>A0A0C9WJE7_9AGAR</name>
<proteinExistence type="predicted"/>
<dbReference type="CDD" id="cd04056">
    <property type="entry name" value="Peptidases_S53"/>
    <property type="match status" value="1"/>
</dbReference>
<feature type="binding site" evidence="8">
    <location>
        <position position="496"/>
    </location>
    <ligand>
        <name>Ca(2+)</name>
        <dbReference type="ChEBI" id="CHEBI:29108"/>
    </ligand>
</feature>
<dbReference type="InterPro" id="IPR023828">
    <property type="entry name" value="Peptidase_S8_Ser-AS"/>
</dbReference>
<feature type="active site" description="Charge relay system" evidence="8">
    <location>
        <position position="255"/>
    </location>
</feature>
<dbReference type="SMART" id="SM00944">
    <property type="entry name" value="Pro-kuma_activ"/>
    <property type="match status" value="1"/>
</dbReference>
<dbReference type="STRING" id="1095629.A0A0C9WJE7"/>
<evidence type="ECO:0000256" key="6">
    <source>
        <dbReference type="ARBA" id="ARBA00022837"/>
    </source>
</evidence>
<dbReference type="GO" id="GO:0006508">
    <property type="term" value="P:proteolysis"/>
    <property type="evidence" value="ECO:0007669"/>
    <property type="project" value="UniProtKB-KW"/>
</dbReference>
<evidence type="ECO:0000313" key="11">
    <source>
        <dbReference type="EMBL" id="KIJ94564.1"/>
    </source>
</evidence>
<evidence type="ECO:0000256" key="8">
    <source>
        <dbReference type="PROSITE-ProRule" id="PRU01032"/>
    </source>
</evidence>
<feature type="binding site" evidence="8">
    <location>
        <position position="523"/>
    </location>
    <ligand>
        <name>Ca(2+)</name>
        <dbReference type="ChEBI" id="CHEBI:29108"/>
    </ligand>
</feature>
<keyword evidence="4 8" id="KW-0378">Hydrolase</keyword>
<keyword evidence="12" id="KW-1185">Reference proteome</keyword>
<evidence type="ECO:0000256" key="7">
    <source>
        <dbReference type="ARBA" id="ARBA00023145"/>
    </source>
</evidence>
<dbReference type="PANTHER" id="PTHR14218:SF15">
    <property type="entry name" value="TRIPEPTIDYL-PEPTIDASE 1"/>
    <property type="match status" value="1"/>
</dbReference>
<evidence type="ECO:0000313" key="12">
    <source>
        <dbReference type="Proteomes" id="UP000054477"/>
    </source>
</evidence>
<dbReference type="SUPFAM" id="SSF54897">
    <property type="entry name" value="Protease propeptides/inhibitors"/>
    <property type="match status" value="1"/>
</dbReference>
<dbReference type="GO" id="GO:0004252">
    <property type="term" value="F:serine-type endopeptidase activity"/>
    <property type="evidence" value="ECO:0007669"/>
    <property type="project" value="UniProtKB-UniRule"/>
</dbReference>
<accession>A0A0C9WJE7</accession>
<feature type="region of interest" description="Disordered" evidence="9">
    <location>
        <begin position="1"/>
        <end position="26"/>
    </location>
</feature>
<dbReference type="PROSITE" id="PS51695">
    <property type="entry name" value="SEDOLISIN"/>
    <property type="match status" value="1"/>
</dbReference>
<dbReference type="Gene3D" id="3.40.50.200">
    <property type="entry name" value="Peptidase S8/S53 domain"/>
    <property type="match status" value="1"/>
</dbReference>